<dbReference type="AlphaFoldDB" id="A0A7J2U3Z4"/>
<evidence type="ECO:0000256" key="1">
    <source>
        <dbReference type="SAM" id="Phobius"/>
    </source>
</evidence>
<dbReference type="EMBL" id="DSEU01000040">
    <property type="protein sequence ID" value="HEM67125.1"/>
    <property type="molecule type" value="Genomic_DNA"/>
</dbReference>
<name>A0A7J2U3Z4_9CREN</name>
<gene>
    <name evidence="2" type="ORF">ENO26_06120</name>
</gene>
<feature type="transmembrane region" description="Helical" evidence="1">
    <location>
        <begin position="12"/>
        <end position="39"/>
    </location>
</feature>
<sequence length="166" mass="17509">MKTKRMLHKGISEMLAIVLGVVIAIAIGVTLFAILPGYVTSMSQQQRVVITSLTANRVNTSTFILTVSIKNLGTKNIANISTYISIGNIQSYTITPVNPASSTCSSASQQVQCTNLNLAPGQERSLVLQVKVKGGQVQVGTLVNVAITATYDDKSSAAASATTYIM</sequence>
<keyword evidence="1" id="KW-0472">Membrane</keyword>
<keyword evidence="1" id="KW-0812">Transmembrane</keyword>
<proteinExistence type="predicted"/>
<reference evidence="2" key="1">
    <citation type="journal article" date="2020" name="mSystems">
        <title>Genome- and Community-Level Interaction Insights into Carbon Utilization and Element Cycling Functions of Hydrothermarchaeota in Hydrothermal Sediment.</title>
        <authorList>
            <person name="Zhou Z."/>
            <person name="Liu Y."/>
            <person name="Xu W."/>
            <person name="Pan J."/>
            <person name="Luo Z.H."/>
            <person name="Li M."/>
        </authorList>
    </citation>
    <scope>NUCLEOTIDE SEQUENCE [LARGE SCALE GENOMIC DNA]</scope>
    <source>
        <strain evidence="2">SpSt-125</strain>
    </source>
</reference>
<accession>A0A7J2U3Z4</accession>
<comment type="caution">
    <text evidence="2">The sequence shown here is derived from an EMBL/GenBank/DDBJ whole genome shotgun (WGS) entry which is preliminary data.</text>
</comment>
<keyword evidence="1" id="KW-1133">Transmembrane helix</keyword>
<organism evidence="2">
    <name type="scientific">Ignisphaera aggregans</name>
    <dbReference type="NCBI Taxonomy" id="334771"/>
    <lineage>
        <taxon>Archaea</taxon>
        <taxon>Thermoproteota</taxon>
        <taxon>Thermoprotei</taxon>
        <taxon>Desulfurococcales</taxon>
        <taxon>Desulfurococcaceae</taxon>
        <taxon>Ignisphaera</taxon>
    </lineage>
</organism>
<evidence type="ECO:0008006" key="3">
    <source>
        <dbReference type="Google" id="ProtNLM"/>
    </source>
</evidence>
<evidence type="ECO:0000313" key="2">
    <source>
        <dbReference type="EMBL" id="HEM67125.1"/>
    </source>
</evidence>
<protein>
    <recommendedName>
        <fullName evidence="3">DUF11 domain-containing protein</fullName>
    </recommendedName>
</protein>